<evidence type="ECO:0000313" key="2">
    <source>
        <dbReference type="EMBL" id="EJK59993.1"/>
    </source>
</evidence>
<evidence type="ECO:0000256" key="1">
    <source>
        <dbReference type="SAM" id="MobiDB-lite"/>
    </source>
</evidence>
<dbReference type="SUPFAM" id="SSF52047">
    <property type="entry name" value="RNI-like"/>
    <property type="match status" value="1"/>
</dbReference>
<dbReference type="EMBL" id="AGNL01021849">
    <property type="protein sequence ID" value="EJK59993.1"/>
    <property type="molecule type" value="Genomic_DNA"/>
</dbReference>
<dbReference type="Proteomes" id="UP000266841">
    <property type="component" value="Unassembled WGS sequence"/>
</dbReference>
<feature type="region of interest" description="Disordered" evidence="1">
    <location>
        <begin position="469"/>
        <end position="490"/>
    </location>
</feature>
<organism evidence="2 3">
    <name type="scientific">Thalassiosira oceanica</name>
    <name type="common">Marine diatom</name>
    <dbReference type="NCBI Taxonomy" id="159749"/>
    <lineage>
        <taxon>Eukaryota</taxon>
        <taxon>Sar</taxon>
        <taxon>Stramenopiles</taxon>
        <taxon>Ochrophyta</taxon>
        <taxon>Bacillariophyta</taxon>
        <taxon>Coscinodiscophyceae</taxon>
        <taxon>Thalassiosirophycidae</taxon>
        <taxon>Thalassiosirales</taxon>
        <taxon>Thalassiosiraceae</taxon>
        <taxon>Thalassiosira</taxon>
    </lineage>
</organism>
<proteinExistence type="predicted"/>
<keyword evidence="3" id="KW-1185">Reference proteome</keyword>
<protein>
    <submittedName>
        <fullName evidence="2">Uncharacterized protein</fullName>
    </submittedName>
</protein>
<gene>
    <name evidence="2" type="ORF">THAOC_19730</name>
</gene>
<sequence>MVFYAAPIISVSSARPISRALLSCFGFVSYPTWGKVRVSAGVFWPPVQALMPPVRWRAIVVGADSSSSSLPWGRSDLSIESRAHLELSEMNLEHEQAEQDNRRSDLCEYVLVDIGACENGDSEGDDDNSSLSSNSCISTALVQDGQDEASEYTYEDSECSYHADHLSAGAEDEATVVTLQSVAATIAKLERKEKELKDKAIVGSMTLEQRLILTRAAVQTGNLDLSVQAIESSKEDLINKFLSATGLVVSDDHIRIATAYMEWFEWSGIHLETAINLYLDEKESQDDKAAPKTPTYGYIDGIETAVNLYPTDKQESFDEAAAPKTHKTCTERMFRRRSIWTAKKMFKFKSVDKKQDEFHDGDDQQRQRIDTEGRCLFHPEIQLIQKSGMGWKVLLYSCPRCDLDNALDGVGVQWVGQAKLPPDGTELIRNKPAAQGIINASKTSSLSGESSNLDMYEFHFAEESVDVSLKPSRPTAESRERKQPPPVRPSSGWFALGYPLDQATAMESLQSDLTRNYARRDVWDVVLRPLDEKGEEIAHLARVPYHSDMLPHWKYLMKSINEDSGIDGVEIYRVTLPGEGIETLLSCFNRAGIRRLILSHCGVPNYDVKHLVDVERLVRFIKNNVTLEEFGMAESSCLFDEQTSHDLKASIRAHPKLKRIYLASDSRISPSMLHRIVDACSEMDLVALSFPESDIDHIGTLFKAEWSASRDIRLLSVPLGGREALFISLGDRGEGGSGDGENDLPEFNKSFERSVKQMERLVYARCWADFMTTLH</sequence>
<comment type="caution">
    <text evidence="2">The sequence shown here is derived from an EMBL/GenBank/DDBJ whole genome shotgun (WGS) entry which is preliminary data.</text>
</comment>
<reference evidence="2 3" key="1">
    <citation type="journal article" date="2012" name="Genome Biol.">
        <title>Genome and low-iron response of an oceanic diatom adapted to chronic iron limitation.</title>
        <authorList>
            <person name="Lommer M."/>
            <person name="Specht M."/>
            <person name="Roy A.S."/>
            <person name="Kraemer L."/>
            <person name="Andreson R."/>
            <person name="Gutowska M.A."/>
            <person name="Wolf J."/>
            <person name="Bergner S.V."/>
            <person name="Schilhabel M.B."/>
            <person name="Klostermeier U.C."/>
            <person name="Beiko R.G."/>
            <person name="Rosenstiel P."/>
            <person name="Hippler M."/>
            <person name="Laroche J."/>
        </authorList>
    </citation>
    <scope>NUCLEOTIDE SEQUENCE [LARGE SCALE GENOMIC DNA]</scope>
    <source>
        <strain evidence="2 3">CCMP1005</strain>
    </source>
</reference>
<accession>K0S1M1</accession>
<name>K0S1M1_THAOC</name>
<evidence type="ECO:0000313" key="3">
    <source>
        <dbReference type="Proteomes" id="UP000266841"/>
    </source>
</evidence>
<dbReference type="AlphaFoldDB" id="K0S1M1"/>